<feature type="domain" description="GST C-terminal" evidence="2">
    <location>
        <begin position="126"/>
        <end position="261"/>
    </location>
</feature>
<dbReference type="InterPro" id="IPR036249">
    <property type="entry name" value="Thioredoxin-like_sf"/>
</dbReference>
<sequence length="276" mass="31195">MSSTMTKQDDDDRQYPKIKMYTNHGCGWCHRVHITLKELGLDYEEVFVDLDNPRPDWFLKLNPRGLVPVFQYTGTPSSTTLTLTESSHIVSFLTDLYPSHLTPAISLSTSTSTSSSPSPSSSPDDIAIAKAHLRYRMSFFIDTFFSKVNPYMFKLVGADNDEAQAKLVDECIALLEKEIEPLLADASPYFGGSDRITIVEAMTTPFTLRLHDFANGQIFPTSLAERMTASPTLPNFGRWVKRCMAHPSVTYVWDKEYYLPRIVERLPQAKAKYASK</sequence>
<dbReference type="Proteomes" id="UP000054342">
    <property type="component" value="Unassembled WGS sequence"/>
</dbReference>
<evidence type="ECO:0000259" key="1">
    <source>
        <dbReference type="PROSITE" id="PS50404"/>
    </source>
</evidence>
<dbReference type="Gene3D" id="3.40.30.10">
    <property type="entry name" value="Glutaredoxin"/>
    <property type="match status" value="1"/>
</dbReference>
<dbReference type="GO" id="GO:0005737">
    <property type="term" value="C:cytoplasm"/>
    <property type="evidence" value="ECO:0007669"/>
    <property type="project" value="TreeGrafter"/>
</dbReference>
<dbReference type="InterPro" id="IPR010987">
    <property type="entry name" value="Glutathione-S-Trfase_C-like"/>
</dbReference>
<accession>A0A0D2BNM4</accession>
<protein>
    <recommendedName>
        <fullName evidence="5">GST N-terminal domain-containing protein</fullName>
    </recommendedName>
</protein>
<dbReference type="SFLD" id="SFLDS00019">
    <property type="entry name" value="Glutathione_Transferase_(cytos"/>
    <property type="match status" value="1"/>
</dbReference>
<dbReference type="InterPro" id="IPR036282">
    <property type="entry name" value="Glutathione-S-Trfase_C_sf"/>
</dbReference>
<keyword evidence="4" id="KW-1185">Reference proteome</keyword>
<evidence type="ECO:0000313" key="3">
    <source>
        <dbReference type="EMBL" id="KIW54186.1"/>
    </source>
</evidence>
<dbReference type="SUPFAM" id="SSF52833">
    <property type="entry name" value="Thioredoxin-like"/>
    <property type="match status" value="1"/>
</dbReference>
<organism evidence="3 4">
    <name type="scientific">Exophiala xenobiotica</name>
    <dbReference type="NCBI Taxonomy" id="348802"/>
    <lineage>
        <taxon>Eukaryota</taxon>
        <taxon>Fungi</taxon>
        <taxon>Dikarya</taxon>
        <taxon>Ascomycota</taxon>
        <taxon>Pezizomycotina</taxon>
        <taxon>Eurotiomycetes</taxon>
        <taxon>Chaetothyriomycetidae</taxon>
        <taxon>Chaetothyriales</taxon>
        <taxon>Herpotrichiellaceae</taxon>
        <taxon>Exophiala</taxon>
    </lineage>
</organism>
<dbReference type="Pfam" id="PF13409">
    <property type="entry name" value="GST_N_2"/>
    <property type="match status" value="1"/>
</dbReference>
<evidence type="ECO:0000313" key="4">
    <source>
        <dbReference type="Proteomes" id="UP000054342"/>
    </source>
</evidence>
<dbReference type="PANTHER" id="PTHR43968">
    <property type="match status" value="1"/>
</dbReference>
<dbReference type="EMBL" id="KN847320">
    <property type="protein sequence ID" value="KIW54186.1"/>
    <property type="molecule type" value="Genomic_DNA"/>
</dbReference>
<name>A0A0D2BNM4_9EURO</name>
<dbReference type="PROSITE" id="PS50405">
    <property type="entry name" value="GST_CTER"/>
    <property type="match status" value="1"/>
</dbReference>
<proteinExistence type="predicted"/>
<dbReference type="InterPro" id="IPR050983">
    <property type="entry name" value="GST_Omega/HSP26"/>
</dbReference>
<dbReference type="RefSeq" id="XP_013314770.1">
    <property type="nucleotide sequence ID" value="XM_013459316.1"/>
</dbReference>
<dbReference type="PROSITE" id="PS50404">
    <property type="entry name" value="GST_NTER"/>
    <property type="match status" value="1"/>
</dbReference>
<dbReference type="STRING" id="348802.A0A0D2BNM4"/>
<dbReference type="HOGENOM" id="CLU_074611_0_0_1"/>
<dbReference type="PANTHER" id="PTHR43968:SF8">
    <property type="entry name" value="S-TRANSFERASE, PUTATIVE (AFU_ORTHOLOGUE AFUA_2G00590)-RELATED"/>
    <property type="match status" value="1"/>
</dbReference>
<dbReference type="Gene3D" id="1.20.1050.10">
    <property type="match status" value="1"/>
</dbReference>
<reference evidence="3 4" key="1">
    <citation type="submission" date="2015-01" db="EMBL/GenBank/DDBJ databases">
        <title>The Genome Sequence of Exophiala xenobiotica CBS118157.</title>
        <authorList>
            <consortium name="The Broad Institute Genomics Platform"/>
            <person name="Cuomo C."/>
            <person name="de Hoog S."/>
            <person name="Gorbushina A."/>
            <person name="Stielow B."/>
            <person name="Teixiera M."/>
            <person name="Abouelleil A."/>
            <person name="Chapman S.B."/>
            <person name="Priest M."/>
            <person name="Young S.K."/>
            <person name="Wortman J."/>
            <person name="Nusbaum C."/>
            <person name="Birren B."/>
        </authorList>
    </citation>
    <scope>NUCLEOTIDE SEQUENCE [LARGE SCALE GENOMIC DNA]</scope>
    <source>
        <strain evidence="3 4">CBS 118157</strain>
    </source>
</reference>
<dbReference type="SFLD" id="SFLDG00358">
    <property type="entry name" value="Main_(cytGST)"/>
    <property type="match status" value="1"/>
</dbReference>
<dbReference type="InterPro" id="IPR004045">
    <property type="entry name" value="Glutathione_S-Trfase_N"/>
</dbReference>
<dbReference type="OrthoDB" id="202840at2759"/>
<dbReference type="AlphaFoldDB" id="A0A0D2BNM4"/>
<evidence type="ECO:0000259" key="2">
    <source>
        <dbReference type="PROSITE" id="PS50405"/>
    </source>
</evidence>
<dbReference type="SUPFAM" id="SSF47616">
    <property type="entry name" value="GST C-terminal domain-like"/>
    <property type="match status" value="1"/>
</dbReference>
<evidence type="ECO:0008006" key="5">
    <source>
        <dbReference type="Google" id="ProtNLM"/>
    </source>
</evidence>
<dbReference type="InterPro" id="IPR040079">
    <property type="entry name" value="Glutathione_S-Trfase"/>
</dbReference>
<feature type="domain" description="GST N-terminal" evidence="1">
    <location>
        <begin position="16"/>
        <end position="101"/>
    </location>
</feature>
<gene>
    <name evidence="3" type="ORF">PV05_06563</name>
</gene>
<dbReference type="CDD" id="cd00570">
    <property type="entry name" value="GST_N_family"/>
    <property type="match status" value="1"/>
</dbReference>
<dbReference type="GeneID" id="25328471"/>